<dbReference type="Proteomes" id="UP000054248">
    <property type="component" value="Unassembled WGS sequence"/>
</dbReference>
<feature type="region of interest" description="Disordered" evidence="1">
    <location>
        <begin position="712"/>
        <end position="731"/>
    </location>
</feature>
<gene>
    <name evidence="2" type="ORF">M407DRAFT_33606</name>
</gene>
<feature type="compositionally biased region" description="Basic and acidic residues" evidence="1">
    <location>
        <begin position="56"/>
        <end position="74"/>
    </location>
</feature>
<proteinExistence type="predicted"/>
<evidence type="ECO:0000256" key="1">
    <source>
        <dbReference type="SAM" id="MobiDB-lite"/>
    </source>
</evidence>
<dbReference type="EMBL" id="KN823493">
    <property type="protein sequence ID" value="KIO16733.1"/>
    <property type="molecule type" value="Genomic_DNA"/>
</dbReference>
<keyword evidence="3" id="KW-1185">Reference proteome</keyword>
<evidence type="ECO:0000313" key="2">
    <source>
        <dbReference type="EMBL" id="KIO16733.1"/>
    </source>
</evidence>
<protein>
    <recommendedName>
        <fullName evidence="4">C2H2-type domain-containing protein</fullName>
    </recommendedName>
</protein>
<dbReference type="STRING" id="1051891.A0A0C3K5R8"/>
<evidence type="ECO:0000313" key="3">
    <source>
        <dbReference type="Proteomes" id="UP000054248"/>
    </source>
</evidence>
<dbReference type="InterPro" id="IPR041078">
    <property type="entry name" value="Plavaka"/>
</dbReference>
<evidence type="ECO:0008006" key="4">
    <source>
        <dbReference type="Google" id="ProtNLM"/>
    </source>
</evidence>
<dbReference type="HOGENOM" id="CLU_322670_0_0_1"/>
<name>A0A0C3K5R8_9AGAM</name>
<reference evidence="2 3" key="1">
    <citation type="submission" date="2014-04" db="EMBL/GenBank/DDBJ databases">
        <authorList>
            <consortium name="DOE Joint Genome Institute"/>
            <person name="Kuo A."/>
            <person name="Girlanda M."/>
            <person name="Perotto S."/>
            <person name="Kohler A."/>
            <person name="Nagy L.G."/>
            <person name="Floudas D."/>
            <person name="Copeland A."/>
            <person name="Barry K.W."/>
            <person name="Cichocki N."/>
            <person name="Veneault-Fourrey C."/>
            <person name="LaButti K."/>
            <person name="Lindquist E.A."/>
            <person name="Lipzen A."/>
            <person name="Lundell T."/>
            <person name="Morin E."/>
            <person name="Murat C."/>
            <person name="Sun H."/>
            <person name="Tunlid A."/>
            <person name="Henrissat B."/>
            <person name="Grigoriev I.V."/>
            <person name="Hibbett D.S."/>
            <person name="Martin F."/>
            <person name="Nordberg H.P."/>
            <person name="Cantor M.N."/>
            <person name="Hua S.X."/>
        </authorList>
    </citation>
    <scope>NUCLEOTIDE SEQUENCE [LARGE SCALE GENOMIC DNA]</scope>
    <source>
        <strain evidence="2 3">MUT 4182</strain>
    </source>
</reference>
<organism evidence="2 3">
    <name type="scientific">Tulasnella calospora MUT 4182</name>
    <dbReference type="NCBI Taxonomy" id="1051891"/>
    <lineage>
        <taxon>Eukaryota</taxon>
        <taxon>Fungi</taxon>
        <taxon>Dikarya</taxon>
        <taxon>Basidiomycota</taxon>
        <taxon>Agaricomycotina</taxon>
        <taxon>Agaricomycetes</taxon>
        <taxon>Cantharellales</taxon>
        <taxon>Tulasnellaceae</taxon>
        <taxon>Tulasnella</taxon>
    </lineage>
</organism>
<dbReference type="Pfam" id="PF18759">
    <property type="entry name" value="Plavaka"/>
    <property type="match status" value="1"/>
</dbReference>
<reference evidence="3" key="2">
    <citation type="submission" date="2015-01" db="EMBL/GenBank/DDBJ databases">
        <title>Evolutionary Origins and Diversification of the Mycorrhizal Mutualists.</title>
        <authorList>
            <consortium name="DOE Joint Genome Institute"/>
            <consortium name="Mycorrhizal Genomics Consortium"/>
            <person name="Kohler A."/>
            <person name="Kuo A."/>
            <person name="Nagy L.G."/>
            <person name="Floudas D."/>
            <person name="Copeland A."/>
            <person name="Barry K.W."/>
            <person name="Cichocki N."/>
            <person name="Veneault-Fourrey C."/>
            <person name="LaButti K."/>
            <person name="Lindquist E.A."/>
            <person name="Lipzen A."/>
            <person name="Lundell T."/>
            <person name="Morin E."/>
            <person name="Murat C."/>
            <person name="Riley R."/>
            <person name="Ohm R."/>
            <person name="Sun H."/>
            <person name="Tunlid A."/>
            <person name="Henrissat B."/>
            <person name="Grigoriev I.V."/>
            <person name="Hibbett D.S."/>
            <person name="Martin F."/>
        </authorList>
    </citation>
    <scope>NUCLEOTIDE SEQUENCE [LARGE SCALE GENOMIC DNA]</scope>
    <source>
        <strain evidence="3">MUT 4182</strain>
    </source>
</reference>
<accession>A0A0C3K5R8</accession>
<sequence length="897" mass="101658">MLRHRCPNPNCPALKSPTAGFFKTEHSLQTHFGKSKGCFEHLIHSTADDQEMETEPALRNESRVHTEDTERDGDAYMPMESESNSANPTFRIEEFAGASLRYPVRVGTVWEKRKSKEAPGTHPYGPFRSAAEYDLAKWAVRTRQSLSSIDGLLNTRFASTHPEPLGFTSGDALRKLLESEAMPAPPRWKSAKIILHEIPDQPQTLYYRDLNEAIDYLFGNPSFAKSMDYAPQRIFEASGQRVYHEFCSGDGWWEVQSKVPAGTTIIPIILASDKTTLTSHTGGRMAHPLYLTLGNIRKDVRASIHRQAYLLLAYIPILSKIKQKLRNKTMKKNMPGILSKRLYHQCLSKIFSPLRGQKLYRAVDAEGFERETWRVLMSWIADMEEVWMILGLGHFVCPFCNARKNDLDSPNEFSPRTSTSVKQSIAGVRAAMIEVDGVERGSMEDTWSFAQAAKKAGLCGVEMPFWGWMDGDEAEVPVDIVKVMSYDLLHWCHKPFADYIVPWTQNIVDEEDGGESEIDLRLRLQIPRSGFRHFTNGISGFSQWTQGDTRDLEKEFLGAISGAPRATRQLLQATRSFLDYIYLATYPYHTESTLSQLDERTRSFEDTRPIYVSLGGRVSETTGEVIDSFLIPKLHIPRHITGCIRWKGTLDGSSTEGSERLHIDLVKEAWRASNHRDGHLLQMIRWVDLRERIDALELYLCWRDEVWPLEKAGEREGGGDGDGDGERERGEGDMVEKQMAAQKGWNVPDPILDNVDYSLNKRPHLPRTALGNVITLFEIPDFLADLLHYFETKSVSGIPAAFANLDVWTQFRILLPVPNDFMKPEWRRIRAQPAQKIFDTVLVNDGDAEVVGLQGYSVGELRLVFLQLLNETKIAPQGFTELERTTVGEIGGGELWS</sequence>
<dbReference type="OrthoDB" id="2576233at2759"/>
<dbReference type="AlphaFoldDB" id="A0A0C3K5R8"/>
<feature type="region of interest" description="Disordered" evidence="1">
    <location>
        <begin position="48"/>
        <end position="85"/>
    </location>
</feature>